<dbReference type="KEGG" id="cmav:ABHF33_13235"/>
<evidence type="ECO:0000313" key="1">
    <source>
        <dbReference type="EMBL" id="XBM00023.1"/>
    </source>
</evidence>
<sequence>MNSSFNAIPELYVSLKPEGCGVSAKQELLGLVEDIRARQMLQLQKHIDQVPHEKLYLPLWAEIARAIPNVLLRSALFGIQYRRQPEYLERKLIFALSGTSVFYTGPSLDQFDLTVWESVLHATRARHLGDECSVTAYQLLKLIRLEDTGPNRKLLNRRLSRLNATALDIQNGALAYEGSLIDSVTRDHATRHYVIKLNPKLRYLFEKDQWTALDWELRQQLAGHPLALWLHGFYSTHAKPYAYSVDTLHSLCGSENRDPYGFKRDLRSAFALITTVAASHSQVFQATFEGNLVHVTRTPTPSQKKYLQRHKT</sequence>
<dbReference type="AlphaFoldDB" id="A0AAU7F8H4"/>
<organism evidence="1">
    <name type="scientific">Chitinibacter mangrovi</name>
    <dbReference type="NCBI Taxonomy" id="3153927"/>
    <lineage>
        <taxon>Bacteria</taxon>
        <taxon>Pseudomonadati</taxon>
        <taxon>Pseudomonadota</taxon>
        <taxon>Betaproteobacteria</taxon>
        <taxon>Neisseriales</taxon>
        <taxon>Chitinibacteraceae</taxon>
        <taxon>Chitinibacter</taxon>
    </lineage>
</organism>
<proteinExistence type="predicted"/>
<dbReference type="Pfam" id="PF07042">
    <property type="entry name" value="TrfA"/>
    <property type="match status" value="1"/>
</dbReference>
<protein>
    <submittedName>
        <fullName evidence="1">Plasmid replication initiator TrfA</fullName>
    </submittedName>
</protein>
<dbReference type="InterPro" id="IPR010751">
    <property type="entry name" value="TrfA"/>
</dbReference>
<dbReference type="EMBL" id="CP157355">
    <property type="protein sequence ID" value="XBM00023.1"/>
    <property type="molecule type" value="Genomic_DNA"/>
</dbReference>
<dbReference type="RefSeq" id="WP_348944391.1">
    <property type="nucleotide sequence ID" value="NZ_CP157355.1"/>
</dbReference>
<name>A0AAU7F8H4_9NEIS</name>
<reference evidence="1" key="1">
    <citation type="submission" date="2024-05" db="EMBL/GenBank/DDBJ databases">
        <authorList>
            <person name="Yang L."/>
            <person name="Pan L."/>
        </authorList>
    </citation>
    <scope>NUCLEOTIDE SEQUENCE</scope>
    <source>
        <strain evidence="1">FCG-7</strain>
    </source>
</reference>
<gene>
    <name evidence="1" type="primary">trfA</name>
    <name evidence="1" type="ORF">ABHF33_13235</name>
</gene>
<accession>A0AAU7F8H4</accession>